<organism evidence="14 15">
    <name type="scientific">Candidatus Arcanibacter lacustris</name>
    <dbReference type="NCBI Taxonomy" id="1607817"/>
    <lineage>
        <taxon>Bacteria</taxon>
        <taxon>Pseudomonadati</taxon>
        <taxon>Pseudomonadota</taxon>
        <taxon>Alphaproteobacteria</taxon>
        <taxon>Rickettsiales</taxon>
        <taxon>Candidatus Arcanibacter</taxon>
    </lineage>
</organism>
<feature type="site" description="Interaction with substrate tRNA" evidence="10">
    <location>
        <position position="100"/>
    </location>
</feature>
<dbReference type="AlphaFoldDB" id="A0A0F5MPM1"/>
<proteinExistence type="inferred from homology"/>
<evidence type="ECO:0000256" key="10">
    <source>
        <dbReference type="HAMAP-Rule" id="MF_00185"/>
    </source>
</evidence>
<feature type="binding site" evidence="10">
    <location>
        <begin position="10"/>
        <end position="17"/>
    </location>
    <ligand>
        <name>ATP</name>
        <dbReference type="ChEBI" id="CHEBI:30616"/>
    </ligand>
</feature>
<evidence type="ECO:0000256" key="8">
    <source>
        <dbReference type="ARBA" id="ARBA00022842"/>
    </source>
</evidence>
<dbReference type="PANTHER" id="PTHR11088:SF60">
    <property type="entry name" value="TRNA DIMETHYLALLYLTRANSFERASE"/>
    <property type="match status" value="1"/>
</dbReference>
<keyword evidence="6 10" id="KW-0547">Nucleotide-binding</keyword>
<evidence type="ECO:0000256" key="7">
    <source>
        <dbReference type="ARBA" id="ARBA00022840"/>
    </source>
</evidence>
<dbReference type="NCBIfam" id="TIGR00174">
    <property type="entry name" value="miaA"/>
    <property type="match status" value="1"/>
</dbReference>
<evidence type="ECO:0000256" key="13">
    <source>
        <dbReference type="RuleBase" id="RU003785"/>
    </source>
</evidence>
<comment type="caution">
    <text evidence="10">Lacks conserved residue(s) required for the propagation of feature annotation.</text>
</comment>
<comment type="similarity">
    <text evidence="3 10 13">Belongs to the IPP transferase family.</text>
</comment>
<evidence type="ECO:0000256" key="4">
    <source>
        <dbReference type="ARBA" id="ARBA00022679"/>
    </source>
</evidence>
<evidence type="ECO:0000256" key="5">
    <source>
        <dbReference type="ARBA" id="ARBA00022694"/>
    </source>
</evidence>
<evidence type="ECO:0000256" key="12">
    <source>
        <dbReference type="RuleBase" id="RU003784"/>
    </source>
</evidence>
<evidence type="ECO:0000256" key="1">
    <source>
        <dbReference type="ARBA" id="ARBA00001946"/>
    </source>
</evidence>
<feature type="site" description="Interaction with substrate tRNA" evidence="10">
    <location>
        <position position="122"/>
    </location>
</feature>
<keyword evidence="7 10" id="KW-0067">ATP-binding</keyword>
<dbReference type="Pfam" id="PF01715">
    <property type="entry name" value="IPPT"/>
    <property type="match status" value="1"/>
</dbReference>
<keyword evidence="15" id="KW-1185">Reference proteome</keyword>
<keyword evidence="8 10" id="KW-0460">Magnesium</keyword>
<comment type="cofactor">
    <cofactor evidence="1 10">
        <name>Mg(2+)</name>
        <dbReference type="ChEBI" id="CHEBI:18420"/>
    </cofactor>
</comment>
<comment type="function">
    <text evidence="2 10 12">Catalyzes the transfer of a dimethylallyl group onto the adenine at position 37 in tRNAs that read codons beginning with uridine, leading to the formation of N6-(dimethylallyl)adenosine (i(6)A).</text>
</comment>
<dbReference type="GO" id="GO:0005524">
    <property type="term" value="F:ATP binding"/>
    <property type="evidence" value="ECO:0007669"/>
    <property type="project" value="UniProtKB-UniRule"/>
</dbReference>
<evidence type="ECO:0000313" key="14">
    <source>
        <dbReference type="EMBL" id="KKB96646.1"/>
    </source>
</evidence>
<sequence>MKNPIIVISGPTASGKSSLALKIAREYDGIIINADSMQVYKEIPIITAQPIEEMKLAPHLLYGALSAKEICSVGVYLDLAKAAINEARDKGKLPIIVGGTGLYLKSLIYGMAEIEEIDPEIRENSRKTYDEMGAVNFYQMLIAKDPLSELLNILDKQRVLRAYEVFMQTGLSITKLQKTNHSLFSVEDFVQIGLIPERAKLYDKINQRFRMMIDEGMVDEIRNLNSVTIDENHPARKAIGVREINSYLNGQISLDEAITKAQQLSRNYAKRQITWIKHQMPDMLKLAYDDIDDVMLKCFKLIEKL</sequence>
<comment type="caution">
    <text evidence="14">The sequence shown here is derived from an EMBL/GenBank/DDBJ whole genome shotgun (WGS) entry which is preliminary data.</text>
</comment>
<feature type="region of interest" description="Interaction with substrate tRNA" evidence="10">
    <location>
        <begin position="35"/>
        <end position="38"/>
    </location>
</feature>
<comment type="catalytic activity">
    <reaction evidence="9 10 11">
        <text>adenosine(37) in tRNA + dimethylallyl diphosphate = N(6)-dimethylallyladenosine(37) in tRNA + diphosphate</text>
        <dbReference type="Rhea" id="RHEA:26482"/>
        <dbReference type="Rhea" id="RHEA-COMP:10162"/>
        <dbReference type="Rhea" id="RHEA-COMP:10375"/>
        <dbReference type="ChEBI" id="CHEBI:33019"/>
        <dbReference type="ChEBI" id="CHEBI:57623"/>
        <dbReference type="ChEBI" id="CHEBI:74411"/>
        <dbReference type="ChEBI" id="CHEBI:74415"/>
        <dbReference type="EC" id="2.5.1.75"/>
    </reaction>
</comment>
<dbReference type="InterPro" id="IPR039657">
    <property type="entry name" value="Dimethylallyltransferase"/>
</dbReference>
<reference evidence="14 15" key="1">
    <citation type="submission" date="2015-02" db="EMBL/GenBank/DDBJ databases">
        <title>Single cell genomics of a rare environmental alphaproteobacterium provides unique insights into Rickettsiaceae evolution.</title>
        <authorList>
            <person name="Martijn J."/>
            <person name="Schulz F."/>
            <person name="Zaremba-Niedzwiedzka K."/>
            <person name="Viklund J."/>
            <person name="Stepanauskas R."/>
            <person name="Andersson S.G.E."/>
            <person name="Horn M."/>
            <person name="Guy L."/>
            <person name="Ettema T.J.G."/>
        </authorList>
    </citation>
    <scope>NUCLEOTIDE SEQUENCE [LARGE SCALE GENOMIC DNA]</scope>
    <source>
        <strain evidence="14 15">SCGC AAA041-L04</strain>
    </source>
</reference>
<gene>
    <name evidence="10 14" type="primary">miaA</name>
    <name evidence="14" type="ORF">SZ25_00261</name>
</gene>
<feature type="binding site" evidence="10">
    <location>
        <begin position="12"/>
        <end position="17"/>
    </location>
    <ligand>
        <name>substrate</name>
    </ligand>
</feature>
<dbReference type="Gene3D" id="3.40.50.300">
    <property type="entry name" value="P-loop containing nucleotide triphosphate hydrolases"/>
    <property type="match status" value="1"/>
</dbReference>
<keyword evidence="5 10" id="KW-0819">tRNA processing</keyword>
<dbReference type="InterPro" id="IPR027417">
    <property type="entry name" value="P-loop_NTPase"/>
</dbReference>
<feature type="region of interest" description="Interaction with substrate tRNA" evidence="10">
    <location>
        <begin position="157"/>
        <end position="161"/>
    </location>
</feature>
<evidence type="ECO:0000313" key="15">
    <source>
        <dbReference type="Proteomes" id="UP000033358"/>
    </source>
</evidence>
<name>A0A0F5MPM1_9RICK</name>
<protein>
    <recommendedName>
        <fullName evidence="10">tRNA dimethylallyltransferase</fullName>
        <ecNumber evidence="10">2.5.1.75</ecNumber>
    </recommendedName>
    <alternativeName>
        <fullName evidence="10">Dimethylallyl diphosphate:tRNA dimethylallyltransferase</fullName>
        <shortName evidence="10">DMAPP:tRNA dimethylallyltransferase</shortName>
        <shortName evidence="10">DMATase</shortName>
    </alternativeName>
    <alternativeName>
        <fullName evidence="10">Isopentenyl-diphosphate:tRNA isopentenyltransferase</fullName>
        <shortName evidence="10">IPP transferase</shortName>
        <shortName evidence="10">IPPT</shortName>
        <shortName evidence="10">IPTase</shortName>
    </alternativeName>
</protein>
<dbReference type="GO" id="GO:0006400">
    <property type="term" value="P:tRNA modification"/>
    <property type="evidence" value="ECO:0007669"/>
    <property type="project" value="TreeGrafter"/>
</dbReference>
<dbReference type="HAMAP" id="MF_00185">
    <property type="entry name" value="IPP_trans"/>
    <property type="match status" value="1"/>
</dbReference>
<accession>A0A0F5MPM1</accession>
<dbReference type="GO" id="GO:0052381">
    <property type="term" value="F:tRNA dimethylallyltransferase activity"/>
    <property type="evidence" value="ECO:0007669"/>
    <property type="project" value="UniProtKB-UniRule"/>
</dbReference>
<dbReference type="Proteomes" id="UP000033358">
    <property type="component" value="Unassembled WGS sequence"/>
</dbReference>
<evidence type="ECO:0000256" key="6">
    <source>
        <dbReference type="ARBA" id="ARBA00022741"/>
    </source>
</evidence>
<dbReference type="SUPFAM" id="SSF52540">
    <property type="entry name" value="P-loop containing nucleoside triphosphate hydrolases"/>
    <property type="match status" value="1"/>
</dbReference>
<dbReference type="PATRIC" id="fig|1607817.3.peg.263"/>
<comment type="subunit">
    <text evidence="10">Monomer.</text>
</comment>
<evidence type="ECO:0000256" key="2">
    <source>
        <dbReference type="ARBA" id="ARBA00003213"/>
    </source>
</evidence>
<dbReference type="EMBL" id="JYHA01000035">
    <property type="protein sequence ID" value="KKB96646.1"/>
    <property type="molecule type" value="Genomic_DNA"/>
</dbReference>
<evidence type="ECO:0000256" key="11">
    <source>
        <dbReference type="RuleBase" id="RU003783"/>
    </source>
</evidence>
<evidence type="ECO:0000256" key="9">
    <source>
        <dbReference type="ARBA" id="ARBA00049563"/>
    </source>
</evidence>
<keyword evidence="4 10" id="KW-0808">Transferase</keyword>
<dbReference type="Gene3D" id="1.10.20.140">
    <property type="match status" value="1"/>
</dbReference>
<evidence type="ECO:0000256" key="3">
    <source>
        <dbReference type="ARBA" id="ARBA00005842"/>
    </source>
</evidence>
<dbReference type="PANTHER" id="PTHR11088">
    <property type="entry name" value="TRNA DIMETHYLALLYLTRANSFERASE"/>
    <property type="match status" value="1"/>
</dbReference>
<dbReference type="EC" id="2.5.1.75" evidence="10"/>
<dbReference type="InterPro" id="IPR018022">
    <property type="entry name" value="IPT"/>
</dbReference>